<name>A0A2R4MEC7_9HYPH</name>
<dbReference type="EMBL" id="CP021330">
    <property type="protein sequence ID" value="AVX04246.1"/>
    <property type="molecule type" value="Genomic_DNA"/>
</dbReference>
<gene>
    <name evidence="2" type="ORF">MXMO3_01720</name>
</gene>
<sequence>MDLQTNNAQSTDLQVMNFHGDQITTFELDGQPHVAMRPIVENLGLSWGGQRDKIRAQSNKFNCTDIRTTGRNGNYIKMLSIPIKKLNLWLASINPNKIKDKQKRQRIELYQEESAEALYSYWHQGIAIKGDLDGVITDLDPKVMNNLGGMFKRVLNKAMNEVVPLLVEQQLASKEIGIVYGVTTYDIYAMINLHDRTGLRGLGTYISNRLARYHNERGIPIKARDYGHMASVRVFDKLTTKDWLASGGRKLISDYIAEKRGQPSLQLLQGGK</sequence>
<dbReference type="Proteomes" id="UP000258927">
    <property type="component" value="Chromosome"/>
</dbReference>
<proteinExistence type="predicted"/>
<organism evidence="2 3">
    <name type="scientific">Maritalea myrionectae</name>
    <dbReference type="NCBI Taxonomy" id="454601"/>
    <lineage>
        <taxon>Bacteria</taxon>
        <taxon>Pseudomonadati</taxon>
        <taxon>Pseudomonadota</taxon>
        <taxon>Alphaproteobacteria</taxon>
        <taxon>Hyphomicrobiales</taxon>
        <taxon>Devosiaceae</taxon>
        <taxon>Maritalea</taxon>
    </lineage>
</organism>
<reference evidence="2 3" key="1">
    <citation type="submission" date="2017-05" db="EMBL/GenBank/DDBJ databases">
        <title>Genome Analysis of Maritalea myrionectae HL2708#5.</title>
        <authorList>
            <consortium name="Cotde Inc.-PKNU"/>
            <person name="Jang D."/>
            <person name="Oh H.-M."/>
        </authorList>
    </citation>
    <scope>NUCLEOTIDE SEQUENCE [LARGE SCALE GENOMIC DNA]</scope>
    <source>
        <strain evidence="2 3">HL2708#5</strain>
    </source>
</reference>
<evidence type="ECO:0000259" key="1">
    <source>
        <dbReference type="Pfam" id="PF10547"/>
    </source>
</evidence>
<dbReference type="KEGG" id="mmyr:MXMO3_01720"/>
<accession>A0A2R4MEC7</accession>
<feature type="domain" description="Antirepressor protein ant N-terminal" evidence="1">
    <location>
        <begin position="16"/>
        <end position="127"/>
    </location>
</feature>
<dbReference type="PRINTS" id="PR01994">
    <property type="entry name" value="ANTIREPRESSR"/>
</dbReference>
<dbReference type="Pfam" id="PF10547">
    <property type="entry name" value="P22_AR_N"/>
    <property type="match status" value="1"/>
</dbReference>
<dbReference type="RefSeq" id="WP_117395589.1">
    <property type="nucleotide sequence ID" value="NZ_CP021330.1"/>
</dbReference>
<evidence type="ECO:0000313" key="3">
    <source>
        <dbReference type="Proteomes" id="UP000258927"/>
    </source>
</evidence>
<evidence type="ECO:0000313" key="2">
    <source>
        <dbReference type="EMBL" id="AVX04246.1"/>
    </source>
</evidence>
<keyword evidence="3" id="KW-1185">Reference proteome</keyword>
<dbReference type="AlphaFoldDB" id="A0A2R4MEC7"/>
<dbReference type="InterPro" id="IPR018875">
    <property type="entry name" value="Antirepressor_Ant_N"/>
</dbReference>
<protein>
    <submittedName>
        <fullName evidence="2">Antirepressor protein ant</fullName>
    </submittedName>
</protein>